<dbReference type="HOGENOM" id="CLU_789227_0_0_9"/>
<sequence>MKNQEFKPNFLATGVGSVPQTTSEEALELIWKSVPFAPHWPQLPNLGAESSFVGQYLNVLIETGIIGDFENPKFQTEAADWVERMTMFYSLYLEALEGNEQALERFGLSLQGGEGFEAYYRDLESSGTRDALLLKGQLSGPLTVGMQITDKNRRSSYYDDTLRDMLLKALALHAEWQTKRLRRFGLPVLMTVDDPGLYGFGASTHVTLKREQLIEDLDTIFEGIIRQGGIPGAHVCAGMDWTLLFDSKVQVVNFDAYDYFQSMMALAEPLNGFLKRGGVLSWGIVPTNPIAWEETAQSLIQRLENNIAELVKRGIDEGLLRQQSMLTPSCGTGALQKELSEHVYKLLAEIRGLI</sequence>
<dbReference type="EMBL" id="CM001441">
    <property type="protein sequence ID" value="EHQ91558.1"/>
    <property type="molecule type" value="Genomic_DNA"/>
</dbReference>
<dbReference type="Gene3D" id="3.20.20.210">
    <property type="match status" value="1"/>
</dbReference>
<dbReference type="eggNOG" id="COG0620">
    <property type="taxonomic scope" value="Bacteria"/>
</dbReference>
<dbReference type="OrthoDB" id="144815at2"/>
<dbReference type="AlphaFoldDB" id="H5XYK2"/>
<dbReference type="STRING" id="768710.DesyoDRAFT_4604"/>
<dbReference type="SUPFAM" id="SSF51726">
    <property type="entry name" value="UROD/MetE-like"/>
    <property type="match status" value="1"/>
</dbReference>
<proteinExistence type="predicted"/>
<dbReference type="InterPro" id="IPR038071">
    <property type="entry name" value="UROD/MetE-like_sf"/>
</dbReference>
<name>H5XYK2_9FIRM</name>
<dbReference type="RefSeq" id="WP_007786538.1">
    <property type="nucleotide sequence ID" value="NZ_CM001441.1"/>
</dbReference>
<organism evidence="1 2">
    <name type="scientific">Desulfosporosinus youngiae DSM 17734</name>
    <dbReference type="NCBI Taxonomy" id="768710"/>
    <lineage>
        <taxon>Bacteria</taxon>
        <taxon>Bacillati</taxon>
        <taxon>Bacillota</taxon>
        <taxon>Clostridia</taxon>
        <taxon>Eubacteriales</taxon>
        <taxon>Desulfitobacteriaceae</taxon>
        <taxon>Desulfosporosinus</taxon>
    </lineage>
</organism>
<reference evidence="1 2" key="1">
    <citation type="submission" date="2011-11" db="EMBL/GenBank/DDBJ databases">
        <title>The Noncontiguous Finished genome of Desulfosporosinus youngiae DSM 17734.</title>
        <authorList>
            <consortium name="US DOE Joint Genome Institute (JGI-PGF)"/>
            <person name="Lucas S."/>
            <person name="Han J."/>
            <person name="Lapidus A."/>
            <person name="Cheng J.-F."/>
            <person name="Goodwin L."/>
            <person name="Pitluck S."/>
            <person name="Peters L."/>
            <person name="Ovchinnikova G."/>
            <person name="Lu M."/>
            <person name="Land M.L."/>
            <person name="Hauser L."/>
            <person name="Pester M."/>
            <person name="Spring S."/>
            <person name="Ollivier B."/>
            <person name="Rattei T."/>
            <person name="Klenk H.-P."/>
            <person name="Wagner M."/>
            <person name="Loy A."/>
            <person name="Woyke T.J."/>
        </authorList>
    </citation>
    <scope>NUCLEOTIDE SEQUENCE [LARGE SCALE GENOMIC DNA]</scope>
    <source>
        <strain evidence="1 2">DSM 17734</strain>
    </source>
</reference>
<dbReference type="Proteomes" id="UP000005104">
    <property type="component" value="Chromosome"/>
</dbReference>
<gene>
    <name evidence="1" type="ORF">DesyoDRAFT_4604</name>
</gene>
<protein>
    <recommendedName>
        <fullName evidence="3">Methionine synthase II (Cobalamin-independent)</fullName>
    </recommendedName>
</protein>
<evidence type="ECO:0000313" key="1">
    <source>
        <dbReference type="EMBL" id="EHQ91558.1"/>
    </source>
</evidence>
<evidence type="ECO:0008006" key="3">
    <source>
        <dbReference type="Google" id="ProtNLM"/>
    </source>
</evidence>
<evidence type="ECO:0000313" key="2">
    <source>
        <dbReference type="Proteomes" id="UP000005104"/>
    </source>
</evidence>
<dbReference type="CDD" id="cd03310">
    <property type="entry name" value="CIMS_like"/>
    <property type="match status" value="1"/>
</dbReference>
<keyword evidence="2" id="KW-1185">Reference proteome</keyword>
<accession>H5XYK2</accession>